<dbReference type="PANTHER" id="PTHR30514">
    <property type="entry name" value="GLUCOKINASE"/>
    <property type="match status" value="1"/>
</dbReference>
<protein>
    <submittedName>
        <fullName evidence="6">Transcriptional regulator, RpiR family</fullName>
    </submittedName>
</protein>
<dbReference type="Proteomes" id="UP000000845">
    <property type="component" value="Chromosome"/>
</dbReference>
<dbReference type="InterPro" id="IPR001347">
    <property type="entry name" value="SIS_dom"/>
</dbReference>
<feature type="domain" description="HTH rpiR-type" evidence="4">
    <location>
        <begin position="8"/>
        <end position="84"/>
    </location>
</feature>
<dbReference type="PANTHER" id="PTHR30514:SF1">
    <property type="entry name" value="HTH-TYPE TRANSCRIPTIONAL REGULATOR HEXR-RELATED"/>
    <property type="match status" value="1"/>
</dbReference>
<evidence type="ECO:0000256" key="3">
    <source>
        <dbReference type="ARBA" id="ARBA00023163"/>
    </source>
</evidence>
<keyword evidence="2" id="KW-0238">DNA-binding</keyword>
<name>D1AK74_SEBTE</name>
<reference evidence="6 7" key="2">
    <citation type="journal article" date="2010" name="Stand. Genomic Sci.">
        <title>Complete genome sequence of Sebaldella termitidis type strain (NCTC 11300).</title>
        <authorList>
            <person name="Harmon-Smith M."/>
            <person name="Celia L."/>
            <person name="Chertkov O."/>
            <person name="Lapidus A."/>
            <person name="Copeland A."/>
            <person name="Glavina Del Rio T."/>
            <person name="Nolan M."/>
            <person name="Lucas S."/>
            <person name="Tice H."/>
            <person name="Cheng J.F."/>
            <person name="Han C."/>
            <person name="Detter J.C."/>
            <person name="Bruce D."/>
            <person name="Goodwin L."/>
            <person name="Pitluck S."/>
            <person name="Pati A."/>
            <person name="Liolios K."/>
            <person name="Ivanova N."/>
            <person name="Mavromatis K."/>
            <person name="Mikhailova N."/>
            <person name="Chen A."/>
            <person name="Palaniappan K."/>
            <person name="Land M."/>
            <person name="Hauser L."/>
            <person name="Chang Y.J."/>
            <person name="Jeffries C.D."/>
            <person name="Brettin T."/>
            <person name="Goker M."/>
            <person name="Beck B."/>
            <person name="Bristow J."/>
            <person name="Eisen J.A."/>
            <person name="Markowitz V."/>
            <person name="Hugenholtz P."/>
            <person name="Kyrpides N.C."/>
            <person name="Klenk H.P."/>
            <person name="Chen F."/>
        </authorList>
    </citation>
    <scope>NUCLEOTIDE SEQUENCE [LARGE SCALE GENOMIC DNA]</scope>
    <source>
        <strain evidence="7">ATCC 33386 / NCTC 11300</strain>
    </source>
</reference>
<dbReference type="PROSITE" id="PS51071">
    <property type="entry name" value="HTH_RPIR"/>
    <property type="match status" value="1"/>
</dbReference>
<evidence type="ECO:0000256" key="1">
    <source>
        <dbReference type="ARBA" id="ARBA00023015"/>
    </source>
</evidence>
<dbReference type="STRING" id="526218.Sterm_2136"/>
<dbReference type="AlphaFoldDB" id="D1AK74"/>
<dbReference type="InterPro" id="IPR000281">
    <property type="entry name" value="HTH_RpiR"/>
</dbReference>
<dbReference type="GO" id="GO:1901135">
    <property type="term" value="P:carbohydrate derivative metabolic process"/>
    <property type="evidence" value="ECO:0007669"/>
    <property type="project" value="InterPro"/>
</dbReference>
<dbReference type="InterPro" id="IPR035472">
    <property type="entry name" value="RpiR-like_SIS"/>
</dbReference>
<dbReference type="eggNOG" id="COG1737">
    <property type="taxonomic scope" value="Bacteria"/>
</dbReference>
<evidence type="ECO:0000313" key="6">
    <source>
        <dbReference type="EMBL" id="ACZ08990.1"/>
    </source>
</evidence>
<dbReference type="EMBL" id="CP001739">
    <property type="protein sequence ID" value="ACZ08990.1"/>
    <property type="molecule type" value="Genomic_DNA"/>
</dbReference>
<reference evidence="7" key="1">
    <citation type="submission" date="2009-09" db="EMBL/GenBank/DDBJ databases">
        <title>The complete chromosome of Sebaldella termitidis ATCC 33386.</title>
        <authorList>
            <consortium name="US DOE Joint Genome Institute (JGI-PGF)"/>
            <person name="Lucas S."/>
            <person name="Copeland A."/>
            <person name="Lapidus A."/>
            <person name="Glavina del Rio T."/>
            <person name="Dalin E."/>
            <person name="Tice H."/>
            <person name="Bruce D."/>
            <person name="Goodwin L."/>
            <person name="Pitluck S."/>
            <person name="Kyrpides N."/>
            <person name="Mavromatis K."/>
            <person name="Ivanova N."/>
            <person name="Mikhailova N."/>
            <person name="Sims D."/>
            <person name="Meincke L."/>
            <person name="Brettin T."/>
            <person name="Detter J.C."/>
            <person name="Han C."/>
            <person name="Larimer F."/>
            <person name="Land M."/>
            <person name="Hauser L."/>
            <person name="Markowitz V."/>
            <person name="Cheng J.F."/>
            <person name="Hugenholtz P."/>
            <person name="Woyke T."/>
            <person name="Wu D."/>
            <person name="Eisen J.A."/>
        </authorList>
    </citation>
    <scope>NUCLEOTIDE SEQUENCE [LARGE SCALE GENOMIC DNA]</scope>
    <source>
        <strain evidence="7">ATCC 33386 / NCTC 11300</strain>
    </source>
</reference>
<dbReference type="KEGG" id="str:Sterm_2136"/>
<sequence>MNYKLVIAMFQVKLKSVYNDLTKSEKKIANFIMKNFEKTKTMTSYDISKKVNVGQATVIRFSKKLGYSSFNELINSINKLDQEDILEKNISLGDDIATTNTKIANQYIDVIKLTLELNPVYVFEEVIEAIIAAERIVVLGIGNSAIVSTDFVNKLARVGMNAFTNLDTHLQFSMISNLGKNDLLILISDSGETREIIEAAKLAKQNKTRIISITKFTKNKLHAYSDFILKTASFDINLRLDATTSRITQFTIIDMIFINILKTDFSKYKEIITNSDNAVKLLKY</sequence>
<dbReference type="GO" id="GO:0003700">
    <property type="term" value="F:DNA-binding transcription factor activity"/>
    <property type="evidence" value="ECO:0007669"/>
    <property type="project" value="InterPro"/>
</dbReference>
<dbReference type="SUPFAM" id="SSF46689">
    <property type="entry name" value="Homeodomain-like"/>
    <property type="match status" value="1"/>
</dbReference>
<dbReference type="SUPFAM" id="SSF53697">
    <property type="entry name" value="SIS domain"/>
    <property type="match status" value="1"/>
</dbReference>
<keyword evidence="7" id="KW-1185">Reference proteome</keyword>
<dbReference type="GO" id="GO:0097367">
    <property type="term" value="F:carbohydrate derivative binding"/>
    <property type="evidence" value="ECO:0007669"/>
    <property type="project" value="InterPro"/>
</dbReference>
<dbReference type="CDD" id="cd05013">
    <property type="entry name" value="SIS_RpiR"/>
    <property type="match status" value="1"/>
</dbReference>
<evidence type="ECO:0000313" key="7">
    <source>
        <dbReference type="Proteomes" id="UP000000845"/>
    </source>
</evidence>
<evidence type="ECO:0000259" key="5">
    <source>
        <dbReference type="PROSITE" id="PS51464"/>
    </source>
</evidence>
<dbReference type="InterPro" id="IPR009057">
    <property type="entry name" value="Homeodomain-like_sf"/>
</dbReference>
<accession>D1AK74</accession>
<proteinExistence type="predicted"/>
<keyword evidence="3" id="KW-0804">Transcription</keyword>
<dbReference type="InterPro" id="IPR046348">
    <property type="entry name" value="SIS_dom_sf"/>
</dbReference>
<dbReference type="InterPro" id="IPR047640">
    <property type="entry name" value="RpiR-like"/>
</dbReference>
<dbReference type="InterPro" id="IPR036388">
    <property type="entry name" value="WH-like_DNA-bd_sf"/>
</dbReference>
<evidence type="ECO:0000256" key="2">
    <source>
        <dbReference type="ARBA" id="ARBA00023125"/>
    </source>
</evidence>
<dbReference type="Pfam" id="PF01418">
    <property type="entry name" value="HTH_6"/>
    <property type="match status" value="1"/>
</dbReference>
<dbReference type="GO" id="GO:0003677">
    <property type="term" value="F:DNA binding"/>
    <property type="evidence" value="ECO:0007669"/>
    <property type="project" value="UniProtKB-KW"/>
</dbReference>
<dbReference type="Gene3D" id="1.10.10.10">
    <property type="entry name" value="Winged helix-like DNA-binding domain superfamily/Winged helix DNA-binding domain"/>
    <property type="match status" value="1"/>
</dbReference>
<organism evidence="6 7">
    <name type="scientific">Sebaldella termitidis (strain ATCC 33386 / NCTC 11300)</name>
    <dbReference type="NCBI Taxonomy" id="526218"/>
    <lineage>
        <taxon>Bacteria</taxon>
        <taxon>Fusobacteriati</taxon>
        <taxon>Fusobacteriota</taxon>
        <taxon>Fusobacteriia</taxon>
        <taxon>Fusobacteriales</taxon>
        <taxon>Leptotrichiaceae</taxon>
        <taxon>Sebaldella</taxon>
    </lineage>
</organism>
<dbReference type="Pfam" id="PF01380">
    <property type="entry name" value="SIS"/>
    <property type="match status" value="1"/>
</dbReference>
<keyword evidence="1" id="KW-0805">Transcription regulation</keyword>
<evidence type="ECO:0000259" key="4">
    <source>
        <dbReference type="PROSITE" id="PS51071"/>
    </source>
</evidence>
<feature type="domain" description="SIS" evidence="5">
    <location>
        <begin position="126"/>
        <end position="266"/>
    </location>
</feature>
<dbReference type="HOGENOM" id="CLU_055769_0_2_0"/>
<dbReference type="Gene3D" id="3.40.50.10490">
    <property type="entry name" value="Glucose-6-phosphate isomerase like protein, domain 1"/>
    <property type="match status" value="1"/>
</dbReference>
<dbReference type="RefSeq" id="WP_012861584.1">
    <property type="nucleotide sequence ID" value="NC_013517.1"/>
</dbReference>
<dbReference type="PROSITE" id="PS51464">
    <property type="entry name" value="SIS"/>
    <property type="match status" value="1"/>
</dbReference>
<gene>
    <name evidence="6" type="ordered locus">Sterm_2136</name>
</gene>